<keyword evidence="5" id="KW-0486">Methionine biosynthesis</keyword>
<accession>A0A1H2W8S6</accession>
<protein>
    <recommendedName>
        <fullName evidence="2">adenosylhomocysteine nucleosidase</fullName>
        <ecNumber evidence="2">3.2.2.9</ecNumber>
    </recommendedName>
</protein>
<organism evidence="7 8">
    <name type="scientific">Lutibacter oricola</name>
    <dbReference type="NCBI Taxonomy" id="762486"/>
    <lineage>
        <taxon>Bacteria</taxon>
        <taxon>Pseudomonadati</taxon>
        <taxon>Bacteroidota</taxon>
        <taxon>Flavobacteriia</taxon>
        <taxon>Flavobacteriales</taxon>
        <taxon>Flavobacteriaceae</taxon>
        <taxon>Lutibacter</taxon>
    </lineage>
</organism>
<feature type="domain" description="Nucleoside phosphorylase" evidence="6">
    <location>
        <begin position="2"/>
        <end position="241"/>
    </location>
</feature>
<comment type="pathway">
    <text evidence="1">Amino-acid biosynthesis; L-methionine biosynthesis via salvage pathway; S-methyl-5-thio-alpha-D-ribose 1-phosphate from S-methyl-5'-thioadenosine (hydrolase route): step 1/2.</text>
</comment>
<evidence type="ECO:0000256" key="1">
    <source>
        <dbReference type="ARBA" id="ARBA00004945"/>
    </source>
</evidence>
<dbReference type="NCBIfam" id="TIGR01704">
    <property type="entry name" value="MTA_SAH-Nsdase"/>
    <property type="match status" value="1"/>
</dbReference>
<dbReference type="InterPro" id="IPR035994">
    <property type="entry name" value="Nucleoside_phosphorylase_sf"/>
</dbReference>
<dbReference type="EC" id="3.2.2.9" evidence="2"/>
<keyword evidence="3" id="KW-0028">Amino-acid biosynthesis</keyword>
<sequence>MIGIISAMQEEVQALLHELKDIQTTEKGKRTYFTGTLFNKKVVIVFSRWGKVASAATTTQLINDYNLDEIIFTGVAGGIKPELNIGDVVIGKHLYQHDLDARPFYKKFEIPILKMKYLETKNASKLLNASSKFITDYNKYIEKTEALEFNITAPKTVHGDIVSGDQFISSLEKIGRLNKQLPTAICVEMEGASVAQVCYEYDTPFSIIRIISDKANDNATIDFSRFANTIASNYALGILKNYFN</sequence>
<dbReference type="PANTHER" id="PTHR46832">
    <property type="entry name" value="5'-METHYLTHIOADENOSINE/S-ADENOSYLHOMOCYSTEINE NUCLEOSIDASE"/>
    <property type="match status" value="1"/>
</dbReference>
<dbReference type="UniPathway" id="UPA00904">
    <property type="reaction ID" value="UER00871"/>
</dbReference>
<dbReference type="PANTHER" id="PTHR46832:SF1">
    <property type="entry name" value="5'-METHYLTHIOADENOSINE_S-ADENOSYLHOMOCYSTEINE NUCLEOSIDASE"/>
    <property type="match status" value="1"/>
</dbReference>
<dbReference type="GO" id="GO:0019284">
    <property type="term" value="P:L-methionine salvage from S-adenosylmethionine"/>
    <property type="evidence" value="ECO:0007669"/>
    <property type="project" value="TreeGrafter"/>
</dbReference>
<keyword evidence="4" id="KW-0378">Hydrolase</keyword>
<dbReference type="Pfam" id="PF01048">
    <property type="entry name" value="PNP_UDP_1"/>
    <property type="match status" value="1"/>
</dbReference>
<dbReference type="Gene3D" id="3.40.50.1580">
    <property type="entry name" value="Nucleoside phosphorylase domain"/>
    <property type="match status" value="1"/>
</dbReference>
<dbReference type="GO" id="GO:0019509">
    <property type="term" value="P:L-methionine salvage from methylthioadenosine"/>
    <property type="evidence" value="ECO:0007669"/>
    <property type="project" value="UniProtKB-UniPathway"/>
</dbReference>
<name>A0A1H2W8S6_9FLAO</name>
<evidence type="ECO:0000256" key="5">
    <source>
        <dbReference type="ARBA" id="ARBA00023167"/>
    </source>
</evidence>
<dbReference type="EMBL" id="FNNJ01000002">
    <property type="protein sequence ID" value="SDW76674.1"/>
    <property type="molecule type" value="Genomic_DNA"/>
</dbReference>
<evidence type="ECO:0000256" key="4">
    <source>
        <dbReference type="ARBA" id="ARBA00022801"/>
    </source>
</evidence>
<dbReference type="GO" id="GO:0005829">
    <property type="term" value="C:cytosol"/>
    <property type="evidence" value="ECO:0007669"/>
    <property type="project" value="TreeGrafter"/>
</dbReference>
<dbReference type="InterPro" id="IPR010049">
    <property type="entry name" value="MTA_SAH_Nsdase"/>
</dbReference>
<evidence type="ECO:0000313" key="8">
    <source>
        <dbReference type="Proteomes" id="UP000199595"/>
    </source>
</evidence>
<proteinExistence type="predicted"/>
<gene>
    <name evidence="7" type="ORF">SAMN05444411_102132</name>
</gene>
<dbReference type="GO" id="GO:0009164">
    <property type="term" value="P:nucleoside catabolic process"/>
    <property type="evidence" value="ECO:0007669"/>
    <property type="project" value="InterPro"/>
</dbReference>
<reference evidence="7 8" key="1">
    <citation type="submission" date="2016-10" db="EMBL/GenBank/DDBJ databases">
        <authorList>
            <person name="de Groot N.N."/>
        </authorList>
    </citation>
    <scope>NUCLEOTIDE SEQUENCE [LARGE SCALE GENOMIC DNA]</scope>
    <source>
        <strain evidence="7 8">DSM 24956</strain>
    </source>
</reference>
<dbReference type="AlphaFoldDB" id="A0A1H2W8S6"/>
<evidence type="ECO:0000259" key="6">
    <source>
        <dbReference type="Pfam" id="PF01048"/>
    </source>
</evidence>
<dbReference type="CDD" id="cd09008">
    <property type="entry name" value="MTAN"/>
    <property type="match status" value="1"/>
</dbReference>
<dbReference type="SUPFAM" id="SSF53167">
    <property type="entry name" value="Purine and uridine phosphorylases"/>
    <property type="match status" value="1"/>
</dbReference>
<keyword evidence="8" id="KW-1185">Reference proteome</keyword>
<dbReference type="RefSeq" id="WP_090120776.1">
    <property type="nucleotide sequence ID" value="NZ_FNNJ01000002.1"/>
</dbReference>
<evidence type="ECO:0000256" key="3">
    <source>
        <dbReference type="ARBA" id="ARBA00022605"/>
    </source>
</evidence>
<dbReference type="Proteomes" id="UP000199595">
    <property type="component" value="Unassembled WGS sequence"/>
</dbReference>
<dbReference type="OrthoDB" id="9792278at2"/>
<dbReference type="GO" id="GO:0008782">
    <property type="term" value="F:adenosylhomocysteine nucleosidase activity"/>
    <property type="evidence" value="ECO:0007669"/>
    <property type="project" value="UniProtKB-EC"/>
</dbReference>
<dbReference type="InterPro" id="IPR000845">
    <property type="entry name" value="Nucleoside_phosphorylase_d"/>
</dbReference>
<dbReference type="GO" id="GO:0008930">
    <property type="term" value="F:methylthioadenosine nucleosidase activity"/>
    <property type="evidence" value="ECO:0007669"/>
    <property type="project" value="InterPro"/>
</dbReference>
<evidence type="ECO:0000256" key="2">
    <source>
        <dbReference type="ARBA" id="ARBA00011974"/>
    </source>
</evidence>
<dbReference type="STRING" id="762486.SAMN05444411_102132"/>
<dbReference type="NCBIfam" id="NF004079">
    <property type="entry name" value="PRK05584.1"/>
    <property type="match status" value="1"/>
</dbReference>
<evidence type="ECO:0000313" key="7">
    <source>
        <dbReference type="EMBL" id="SDW76674.1"/>
    </source>
</evidence>